<evidence type="ECO:0000313" key="2">
    <source>
        <dbReference type="Proteomes" id="UP001054837"/>
    </source>
</evidence>
<evidence type="ECO:0000313" key="1">
    <source>
        <dbReference type="EMBL" id="GIY55705.1"/>
    </source>
</evidence>
<sequence length="102" mass="12299">MDDHLVAQIRLDLYLKARTCKKAQQNENKNREHKCEPLLKVLLPRTLFKRVNQLMIHAHGILKLWLVSEMDEWPRAGLRERFLIAFYHRNHGSDPRFRNRNT</sequence>
<organism evidence="1 2">
    <name type="scientific">Caerostris darwini</name>
    <dbReference type="NCBI Taxonomy" id="1538125"/>
    <lineage>
        <taxon>Eukaryota</taxon>
        <taxon>Metazoa</taxon>
        <taxon>Ecdysozoa</taxon>
        <taxon>Arthropoda</taxon>
        <taxon>Chelicerata</taxon>
        <taxon>Arachnida</taxon>
        <taxon>Araneae</taxon>
        <taxon>Araneomorphae</taxon>
        <taxon>Entelegynae</taxon>
        <taxon>Araneoidea</taxon>
        <taxon>Araneidae</taxon>
        <taxon>Caerostris</taxon>
    </lineage>
</organism>
<comment type="caution">
    <text evidence="1">The sequence shown here is derived from an EMBL/GenBank/DDBJ whole genome shotgun (WGS) entry which is preliminary data.</text>
</comment>
<dbReference type="Proteomes" id="UP001054837">
    <property type="component" value="Unassembled WGS sequence"/>
</dbReference>
<proteinExistence type="predicted"/>
<dbReference type="EMBL" id="BPLQ01011105">
    <property type="protein sequence ID" value="GIY55705.1"/>
    <property type="molecule type" value="Genomic_DNA"/>
</dbReference>
<keyword evidence="2" id="KW-1185">Reference proteome</keyword>
<name>A0AAV4UD04_9ARAC</name>
<accession>A0AAV4UD04</accession>
<reference evidence="1 2" key="1">
    <citation type="submission" date="2021-06" db="EMBL/GenBank/DDBJ databases">
        <title>Caerostris darwini draft genome.</title>
        <authorList>
            <person name="Kono N."/>
            <person name="Arakawa K."/>
        </authorList>
    </citation>
    <scope>NUCLEOTIDE SEQUENCE [LARGE SCALE GENOMIC DNA]</scope>
</reference>
<gene>
    <name evidence="1" type="ORF">CDAR_529061</name>
</gene>
<protein>
    <submittedName>
        <fullName evidence="1">Uncharacterized protein</fullName>
    </submittedName>
</protein>
<dbReference type="AlphaFoldDB" id="A0AAV4UD04"/>